<evidence type="ECO:0000313" key="4">
    <source>
        <dbReference type="EMBL" id="GBN11452.1"/>
    </source>
</evidence>
<name>A0A4Y2LAB8_ARAVE</name>
<dbReference type="CDD" id="cd00190">
    <property type="entry name" value="Tryp_SPc"/>
    <property type="match status" value="1"/>
</dbReference>
<dbReference type="Pfam" id="PF00089">
    <property type="entry name" value="Trypsin"/>
    <property type="match status" value="1"/>
</dbReference>
<comment type="similarity">
    <text evidence="2">Belongs to the peptidase S1 family. CLIP subfamily.</text>
</comment>
<dbReference type="InterPro" id="IPR001314">
    <property type="entry name" value="Peptidase_S1A"/>
</dbReference>
<dbReference type="SMART" id="SM00020">
    <property type="entry name" value="Tryp_SPc"/>
    <property type="match status" value="1"/>
</dbReference>
<organism evidence="4 5">
    <name type="scientific">Araneus ventricosus</name>
    <name type="common">Orbweaver spider</name>
    <name type="synonym">Epeira ventricosa</name>
    <dbReference type="NCBI Taxonomy" id="182803"/>
    <lineage>
        <taxon>Eukaryota</taxon>
        <taxon>Metazoa</taxon>
        <taxon>Ecdysozoa</taxon>
        <taxon>Arthropoda</taxon>
        <taxon>Chelicerata</taxon>
        <taxon>Arachnida</taxon>
        <taxon>Araneae</taxon>
        <taxon>Araneomorphae</taxon>
        <taxon>Entelegynae</taxon>
        <taxon>Araneoidea</taxon>
        <taxon>Araneidae</taxon>
        <taxon>Araneus</taxon>
    </lineage>
</organism>
<sequence length="227" mass="25314">MREKNIADIFIASHQRQMISTSRRTLDPSRIVVHAGDVNKYNGNLFNVTKIILHDKYSPDQDYHDIAILTLENEVQTHLHPICLPSPELAIRDFVGANTTLVGWGHTSYGGKGTTNLQIIADIPVVANEKCRRAYRRIAGNRLPRGIDNDVICAGPEDGSKDACQGDSGGPLMYKHTDYDFPVGVATDRWVLVGVVSFGYRCLEPGFPGVYTRVSSYMPWILRNIKD</sequence>
<dbReference type="OrthoDB" id="6409458at2759"/>
<feature type="domain" description="Peptidase S1" evidence="3">
    <location>
        <begin position="9"/>
        <end position="226"/>
    </location>
</feature>
<dbReference type="PROSITE" id="PS00135">
    <property type="entry name" value="TRYPSIN_SER"/>
    <property type="match status" value="1"/>
</dbReference>
<evidence type="ECO:0000256" key="2">
    <source>
        <dbReference type="ARBA" id="ARBA00024195"/>
    </source>
</evidence>
<dbReference type="SUPFAM" id="SSF50494">
    <property type="entry name" value="Trypsin-like serine proteases"/>
    <property type="match status" value="1"/>
</dbReference>
<gene>
    <name evidence="4" type="primary">CFB_2</name>
    <name evidence="4" type="ORF">AVEN_222265_1</name>
</gene>
<comment type="caution">
    <text evidence="4">The sequence shown here is derived from an EMBL/GenBank/DDBJ whole genome shotgun (WGS) entry which is preliminary data.</text>
</comment>
<dbReference type="PROSITE" id="PS50240">
    <property type="entry name" value="TRYPSIN_DOM"/>
    <property type="match status" value="1"/>
</dbReference>
<dbReference type="AlphaFoldDB" id="A0A4Y2LAB8"/>
<dbReference type="InterPro" id="IPR043504">
    <property type="entry name" value="Peptidase_S1_PA_chymotrypsin"/>
</dbReference>
<dbReference type="PANTHER" id="PTHR24256">
    <property type="entry name" value="TRYPTASE-RELATED"/>
    <property type="match status" value="1"/>
</dbReference>
<dbReference type="Proteomes" id="UP000499080">
    <property type="component" value="Unassembled WGS sequence"/>
</dbReference>
<evidence type="ECO:0000313" key="5">
    <source>
        <dbReference type="Proteomes" id="UP000499080"/>
    </source>
</evidence>
<dbReference type="PRINTS" id="PR00722">
    <property type="entry name" value="CHYMOTRYPSIN"/>
</dbReference>
<dbReference type="FunFam" id="2.40.10.10:FF:000002">
    <property type="entry name" value="Transmembrane protease serine"/>
    <property type="match status" value="1"/>
</dbReference>
<dbReference type="Gene3D" id="2.40.10.10">
    <property type="entry name" value="Trypsin-like serine proteases"/>
    <property type="match status" value="1"/>
</dbReference>
<protein>
    <submittedName>
        <fullName evidence="4">Clotting factor B</fullName>
    </submittedName>
</protein>
<evidence type="ECO:0000259" key="3">
    <source>
        <dbReference type="PROSITE" id="PS50240"/>
    </source>
</evidence>
<dbReference type="EMBL" id="BGPR01005576">
    <property type="protein sequence ID" value="GBN11452.1"/>
    <property type="molecule type" value="Genomic_DNA"/>
</dbReference>
<keyword evidence="1" id="KW-1015">Disulfide bond</keyword>
<dbReference type="GO" id="GO:0006508">
    <property type="term" value="P:proteolysis"/>
    <property type="evidence" value="ECO:0007669"/>
    <property type="project" value="InterPro"/>
</dbReference>
<dbReference type="InterPro" id="IPR051487">
    <property type="entry name" value="Ser/Thr_Proteases_Immune/Dev"/>
</dbReference>
<dbReference type="InterPro" id="IPR001254">
    <property type="entry name" value="Trypsin_dom"/>
</dbReference>
<evidence type="ECO:0000256" key="1">
    <source>
        <dbReference type="ARBA" id="ARBA00023157"/>
    </source>
</evidence>
<accession>A0A4Y2LAB8</accession>
<proteinExistence type="inferred from homology"/>
<dbReference type="InterPro" id="IPR009003">
    <property type="entry name" value="Peptidase_S1_PA"/>
</dbReference>
<dbReference type="InterPro" id="IPR033116">
    <property type="entry name" value="TRYPSIN_SER"/>
</dbReference>
<keyword evidence="5" id="KW-1185">Reference proteome</keyword>
<dbReference type="GO" id="GO:0004252">
    <property type="term" value="F:serine-type endopeptidase activity"/>
    <property type="evidence" value="ECO:0007669"/>
    <property type="project" value="InterPro"/>
</dbReference>
<reference evidence="4 5" key="1">
    <citation type="journal article" date="2019" name="Sci. Rep.">
        <title>Orb-weaving spider Araneus ventricosus genome elucidates the spidroin gene catalogue.</title>
        <authorList>
            <person name="Kono N."/>
            <person name="Nakamura H."/>
            <person name="Ohtoshi R."/>
            <person name="Moran D.A.P."/>
            <person name="Shinohara A."/>
            <person name="Yoshida Y."/>
            <person name="Fujiwara M."/>
            <person name="Mori M."/>
            <person name="Tomita M."/>
            <person name="Arakawa K."/>
        </authorList>
    </citation>
    <scope>NUCLEOTIDE SEQUENCE [LARGE SCALE GENOMIC DNA]</scope>
</reference>